<dbReference type="Proteomes" id="UP000515734">
    <property type="component" value="Chromosome"/>
</dbReference>
<reference evidence="2 3" key="1">
    <citation type="submission" date="2020-07" db="EMBL/GenBank/DDBJ databases">
        <title>Complete genome sequence of Mycolicibacterium litorale like strain isolated from cardiac implantable electronic device infection.</title>
        <authorList>
            <person name="Fukano H."/>
            <person name="Miyama H."/>
            <person name="Hoshino Y."/>
        </authorList>
    </citation>
    <scope>NUCLEOTIDE SEQUENCE [LARGE SCALE GENOMIC DNA]</scope>
    <source>
        <strain evidence="2 3">NIIDNTM18</strain>
    </source>
</reference>
<dbReference type="PRINTS" id="PR00111">
    <property type="entry name" value="ABHYDROLASE"/>
</dbReference>
<sequence length="265" mass="28517">MPTEPVPAYVDTPHGRMHVVTCGTGPALVLLHQTPRCWDEYRAVLDHLDGYRVIVPDLPGHGNSEPPAQNTIDAAAQAVVSVLDTLEVPRTHLVGHHFGGLVAYHLAAVAPHRVESLVLSSTPYIDAAERERRRDAPPFNDAGGPEDGAHLHRLWQRRSSYLTVADPAVLGRYVRDVLAHPDPDRGHAAVAAYHSEDAAGRYDGPVLCIASDGDPRAFPHRNRILAAFPQACAHVLSGGDISSPETCPAAFAAAVTGFHRRLAAR</sequence>
<dbReference type="RefSeq" id="WP_185291522.1">
    <property type="nucleotide sequence ID" value="NZ_AP023287.1"/>
</dbReference>
<evidence type="ECO:0000313" key="3">
    <source>
        <dbReference type="Proteomes" id="UP000515734"/>
    </source>
</evidence>
<feature type="domain" description="AB hydrolase-1" evidence="1">
    <location>
        <begin position="26"/>
        <end position="237"/>
    </location>
</feature>
<accession>A0A6S6P4Y7</accession>
<gene>
    <name evidence="2" type="ORF">NIIDNTM18_27570</name>
</gene>
<dbReference type="PANTHER" id="PTHR43798">
    <property type="entry name" value="MONOACYLGLYCEROL LIPASE"/>
    <property type="match status" value="1"/>
</dbReference>
<name>A0A6S6P4Y7_9MYCO</name>
<dbReference type="GO" id="GO:0016787">
    <property type="term" value="F:hydrolase activity"/>
    <property type="evidence" value="ECO:0007669"/>
    <property type="project" value="UniProtKB-KW"/>
</dbReference>
<evidence type="ECO:0000313" key="2">
    <source>
        <dbReference type="EMBL" id="BCI53479.1"/>
    </source>
</evidence>
<keyword evidence="2" id="KW-0378">Hydrolase</keyword>
<proteinExistence type="predicted"/>
<dbReference type="AlphaFoldDB" id="A0A6S6P4Y7"/>
<dbReference type="InterPro" id="IPR050266">
    <property type="entry name" value="AB_hydrolase_sf"/>
</dbReference>
<dbReference type="InterPro" id="IPR000073">
    <property type="entry name" value="AB_hydrolase_1"/>
</dbReference>
<organism evidence="2 3">
    <name type="scientific">Mycolicibacterium litorale</name>
    <dbReference type="NCBI Taxonomy" id="758802"/>
    <lineage>
        <taxon>Bacteria</taxon>
        <taxon>Bacillati</taxon>
        <taxon>Actinomycetota</taxon>
        <taxon>Actinomycetes</taxon>
        <taxon>Mycobacteriales</taxon>
        <taxon>Mycobacteriaceae</taxon>
        <taxon>Mycolicibacterium</taxon>
    </lineage>
</organism>
<protein>
    <submittedName>
        <fullName evidence="2">Hydrolase</fullName>
    </submittedName>
</protein>
<dbReference type="GO" id="GO:0016020">
    <property type="term" value="C:membrane"/>
    <property type="evidence" value="ECO:0007669"/>
    <property type="project" value="TreeGrafter"/>
</dbReference>
<dbReference type="SUPFAM" id="SSF53474">
    <property type="entry name" value="alpha/beta-Hydrolases"/>
    <property type="match status" value="1"/>
</dbReference>
<dbReference type="Gene3D" id="3.40.50.1820">
    <property type="entry name" value="alpha/beta hydrolase"/>
    <property type="match status" value="1"/>
</dbReference>
<dbReference type="EMBL" id="AP023287">
    <property type="protein sequence ID" value="BCI53479.1"/>
    <property type="molecule type" value="Genomic_DNA"/>
</dbReference>
<dbReference type="InterPro" id="IPR029058">
    <property type="entry name" value="AB_hydrolase_fold"/>
</dbReference>
<dbReference type="Pfam" id="PF00561">
    <property type="entry name" value="Abhydrolase_1"/>
    <property type="match status" value="1"/>
</dbReference>
<evidence type="ECO:0000259" key="1">
    <source>
        <dbReference type="Pfam" id="PF00561"/>
    </source>
</evidence>
<dbReference type="PANTHER" id="PTHR43798:SF33">
    <property type="entry name" value="HYDROLASE, PUTATIVE (AFU_ORTHOLOGUE AFUA_2G14860)-RELATED"/>
    <property type="match status" value="1"/>
</dbReference>